<dbReference type="PRINTS" id="PR00413">
    <property type="entry name" value="HADHALOGNASE"/>
</dbReference>
<dbReference type="SUPFAM" id="SSF56784">
    <property type="entry name" value="HAD-like"/>
    <property type="match status" value="1"/>
</dbReference>
<sequence length="219" mass="25317">MNKQYDAVIFDLDGTLIDSMWVWEKIDETFLSELGLAVPKDMDKILEGKSFTETAIYFKERFKLEMSIEAIKERWNEMAWEFYTKKVPLKAGAKDFLVWLKEKNIKMGIATSNSIELVEAVLEALNIRDYFSQIRTSCEVGRGKPFPDIYLKVAEDLEVVPHNCLIFEDIPNGLRAGKAAGMTAWGMFDNQTEEMQSEMQEIADHFVMDYYEVMKGFKA</sequence>
<dbReference type="HOGENOM" id="CLU_045011_13_1_9"/>
<dbReference type="RefSeq" id="WP_013655403.1">
    <property type="nucleotide sequence ID" value="NC_015275.1"/>
</dbReference>
<dbReference type="SFLD" id="SFLDS00003">
    <property type="entry name" value="Haloacid_Dehalogenase"/>
    <property type="match status" value="1"/>
</dbReference>
<gene>
    <name evidence="1" type="ordered locus">Clole_0355</name>
</gene>
<accession>F2JJR0</accession>
<dbReference type="CDD" id="cd07505">
    <property type="entry name" value="HAD_BPGM-like"/>
    <property type="match status" value="1"/>
</dbReference>
<dbReference type="SFLD" id="SFLDG01135">
    <property type="entry name" value="C1.5.6:_HAD__Beta-PGM__Phospha"/>
    <property type="match status" value="1"/>
</dbReference>
<dbReference type="InterPro" id="IPR023214">
    <property type="entry name" value="HAD_sf"/>
</dbReference>
<proteinExistence type="predicted"/>
<keyword evidence="1" id="KW-0378">Hydrolase</keyword>
<dbReference type="Pfam" id="PF13419">
    <property type="entry name" value="HAD_2"/>
    <property type="match status" value="1"/>
</dbReference>
<dbReference type="eggNOG" id="COG0637">
    <property type="taxonomic scope" value="Bacteria"/>
</dbReference>
<dbReference type="NCBIfam" id="TIGR01509">
    <property type="entry name" value="HAD-SF-IA-v3"/>
    <property type="match status" value="1"/>
</dbReference>
<dbReference type="Gene3D" id="1.10.150.240">
    <property type="entry name" value="Putative phosphatase, domain 2"/>
    <property type="match status" value="1"/>
</dbReference>
<evidence type="ECO:0000313" key="2">
    <source>
        <dbReference type="Proteomes" id="UP000008467"/>
    </source>
</evidence>
<dbReference type="PANTHER" id="PTHR18901:SF38">
    <property type="entry name" value="PSEUDOURIDINE-5'-PHOSPHATASE"/>
    <property type="match status" value="1"/>
</dbReference>
<dbReference type="InterPro" id="IPR036412">
    <property type="entry name" value="HAD-like_sf"/>
</dbReference>
<keyword evidence="2" id="KW-1185">Reference proteome</keyword>
<dbReference type="Proteomes" id="UP000008467">
    <property type="component" value="Chromosome"/>
</dbReference>
<evidence type="ECO:0000313" key="1">
    <source>
        <dbReference type="EMBL" id="ADZ82102.1"/>
    </source>
</evidence>
<dbReference type="NCBIfam" id="TIGR01549">
    <property type="entry name" value="HAD-SF-IA-v1"/>
    <property type="match status" value="1"/>
</dbReference>
<dbReference type="InterPro" id="IPR041492">
    <property type="entry name" value="HAD_2"/>
</dbReference>
<dbReference type="InterPro" id="IPR023198">
    <property type="entry name" value="PGP-like_dom2"/>
</dbReference>
<dbReference type="GO" id="GO:0016791">
    <property type="term" value="F:phosphatase activity"/>
    <property type="evidence" value="ECO:0007669"/>
    <property type="project" value="TreeGrafter"/>
</dbReference>
<dbReference type="STRING" id="642492.Clole_0355"/>
<dbReference type="EMBL" id="CP002582">
    <property type="protein sequence ID" value="ADZ82102.1"/>
    <property type="molecule type" value="Genomic_DNA"/>
</dbReference>
<dbReference type="AlphaFoldDB" id="F2JJR0"/>
<dbReference type="PANTHER" id="PTHR18901">
    <property type="entry name" value="2-DEOXYGLUCOSE-6-PHOSPHATE PHOSPHATASE 2"/>
    <property type="match status" value="1"/>
</dbReference>
<dbReference type="SFLD" id="SFLDG01129">
    <property type="entry name" value="C1.5:_HAD__Beta-PGM__Phosphata"/>
    <property type="match status" value="1"/>
</dbReference>
<protein>
    <submittedName>
        <fullName evidence="1">HAD-superfamily hydrolase, subfamily IA, variant 3</fullName>
    </submittedName>
</protein>
<reference evidence="1 2" key="1">
    <citation type="journal article" date="2011" name="J. Bacteriol.">
        <title>Complete genome sequence of the cellulose-degrading bacterium Cellulosilyticum lentocellum.</title>
        <authorList>
            <consortium name="US DOE Joint Genome Institute"/>
            <person name="Miller D.A."/>
            <person name="Suen G."/>
            <person name="Bruce D."/>
            <person name="Copeland A."/>
            <person name="Cheng J.F."/>
            <person name="Detter C."/>
            <person name="Goodwin L.A."/>
            <person name="Han C.S."/>
            <person name="Hauser L.J."/>
            <person name="Land M.L."/>
            <person name="Lapidus A."/>
            <person name="Lucas S."/>
            <person name="Meincke L."/>
            <person name="Pitluck S."/>
            <person name="Tapia R."/>
            <person name="Teshima H."/>
            <person name="Woyke T."/>
            <person name="Fox B.G."/>
            <person name="Angert E.R."/>
            <person name="Currie C.R."/>
        </authorList>
    </citation>
    <scope>NUCLEOTIDE SEQUENCE [LARGE SCALE GENOMIC DNA]</scope>
    <source>
        <strain evidence="2">ATCC 49066 / DSM 5427 / NCIMB 11756 / RHM5</strain>
    </source>
</reference>
<dbReference type="InterPro" id="IPR006439">
    <property type="entry name" value="HAD-SF_hydro_IA"/>
</dbReference>
<dbReference type="KEGG" id="cle:Clole_0355"/>
<organism evidence="1 2">
    <name type="scientific">Cellulosilyticum lentocellum (strain ATCC 49066 / DSM 5427 / NCIMB 11756 / RHM5)</name>
    <name type="common">Clostridium lentocellum</name>
    <dbReference type="NCBI Taxonomy" id="642492"/>
    <lineage>
        <taxon>Bacteria</taxon>
        <taxon>Bacillati</taxon>
        <taxon>Bacillota</taxon>
        <taxon>Clostridia</taxon>
        <taxon>Lachnospirales</taxon>
        <taxon>Cellulosilyticaceae</taxon>
        <taxon>Cellulosilyticum</taxon>
    </lineage>
</organism>
<dbReference type="Gene3D" id="3.40.50.1000">
    <property type="entry name" value="HAD superfamily/HAD-like"/>
    <property type="match status" value="1"/>
</dbReference>
<name>F2JJR0_CELLD</name>